<name>A0A2G2W8S3_CAPBA</name>
<proteinExistence type="predicted"/>
<evidence type="ECO:0008006" key="4">
    <source>
        <dbReference type="Google" id="ProtNLM"/>
    </source>
</evidence>
<dbReference type="Proteomes" id="UP000224567">
    <property type="component" value="Unassembled WGS sequence"/>
</dbReference>
<dbReference type="SUPFAM" id="SSF54001">
    <property type="entry name" value="Cysteine proteinases"/>
    <property type="match status" value="1"/>
</dbReference>
<dbReference type="EMBL" id="MLFT02000008">
    <property type="protein sequence ID" value="PHT41634.1"/>
    <property type="molecule type" value="Genomic_DNA"/>
</dbReference>
<organism evidence="2 3">
    <name type="scientific">Capsicum baccatum</name>
    <name type="common">Peruvian pepper</name>
    <dbReference type="NCBI Taxonomy" id="33114"/>
    <lineage>
        <taxon>Eukaryota</taxon>
        <taxon>Viridiplantae</taxon>
        <taxon>Streptophyta</taxon>
        <taxon>Embryophyta</taxon>
        <taxon>Tracheophyta</taxon>
        <taxon>Spermatophyta</taxon>
        <taxon>Magnoliopsida</taxon>
        <taxon>eudicotyledons</taxon>
        <taxon>Gunneridae</taxon>
        <taxon>Pentapetalae</taxon>
        <taxon>asterids</taxon>
        <taxon>lamiids</taxon>
        <taxon>Solanales</taxon>
        <taxon>Solanaceae</taxon>
        <taxon>Solanoideae</taxon>
        <taxon>Capsiceae</taxon>
        <taxon>Capsicum</taxon>
    </lineage>
</organism>
<feature type="region of interest" description="Disordered" evidence="1">
    <location>
        <begin position="89"/>
        <end position="114"/>
    </location>
</feature>
<dbReference type="AlphaFoldDB" id="A0A2G2W8S3"/>
<reference evidence="3" key="2">
    <citation type="journal article" date="2017" name="J. Anim. Genet.">
        <title>Multiple reference genome sequences of hot pepper reveal the massive evolution of plant disease resistance genes by retroduplication.</title>
        <authorList>
            <person name="Kim S."/>
            <person name="Park J."/>
            <person name="Yeom S.-I."/>
            <person name="Kim Y.-M."/>
            <person name="Seo E."/>
            <person name="Kim K.-T."/>
            <person name="Kim M.-S."/>
            <person name="Lee J.M."/>
            <person name="Cheong K."/>
            <person name="Shin H.-S."/>
            <person name="Kim S.-B."/>
            <person name="Han K."/>
            <person name="Lee J."/>
            <person name="Park M."/>
            <person name="Lee H.-A."/>
            <person name="Lee H.-Y."/>
            <person name="Lee Y."/>
            <person name="Oh S."/>
            <person name="Lee J.H."/>
            <person name="Choi E."/>
            <person name="Choi E."/>
            <person name="Lee S.E."/>
            <person name="Jeon J."/>
            <person name="Kim H."/>
            <person name="Choi G."/>
            <person name="Song H."/>
            <person name="Lee J."/>
            <person name="Lee S.-C."/>
            <person name="Kwon J.-K."/>
            <person name="Lee H.-Y."/>
            <person name="Koo N."/>
            <person name="Hong Y."/>
            <person name="Kim R.W."/>
            <person name="Kang W.-H."/>
            <person name="Huh J.H."/>
            <person name="Kang B.-C."/>
            <person name="Yang T.-J."/>
            <person name="Lee Y.-H."/>
            <person name="Bennetzen J.L."/>
            <person name="Choi D."/>
        </authorList>
    </citation>
    <scope>NUCLEOTIDE SEQUENCE [LARGE SCALE GENOMIC DNA]</scope>
    <source>
        <strain evidence="3">cv. PBC81</strain>
    </source>
</reference>
<evidence type="ECO:0000313" key="3">
    <source>
        <dbReference type="Proteomes" id="UP000224567"/>
    </source>
</evidence>
<evidence type="ECO:0000256" key="1">
    <source>
        <dbReference type="SAM" id="MobiDB-lite"/>
    </source>
</evidence>
<gene>
    <name evidence="2" type="ORF">CQW23_20488</name>
</gene>
<protein>
    <recommendedName>
        <fullName evidence="4">Ubiquitin-like protease family profile domain-containing protein</fullName>
    </recommendedName>
</protein>
<keyword evidence="3" id="KW-1185">Reference proteome</keyword>
<dbReference type="OrthoDB" id="1939479at2759"/>
<dbReference type="PANTHER" id="PTHR33022:SF13">
    <property type="entry name" value="UBIQUITIN-LIKE PROTEASE FAMILY PROFILE DOMAIN-CONTAINING PROTEIN"/>
    <property type="match status" value="1"/>
</dbReference>
<comment type="caution">
    <text evidence="2">The sequence shown here is derived from an EMBL/GenBank/DDBJ whole genome shotgun (WGS) entry which is preliminary data.</text>
</comment>
<dbReference type="PANTHER" id="PTHR33022">
    <property type="entry name" value="DUF1985 DOMAIN-CONTAINING PROTEIN"/>
    <property type="match status" value="1"/>
</dbReference>
<sequence>MFVPGEFDYKDLNFDENRSKYRNDPIKMKKLRKAIDGRDCGVYVAGYAKYISEGIGVPSVDFVAKYHRMRYASLLQNCDLWKAEKCYVSDNNDPPRPRTKNASLPDETGIVSIE</sequence>
<dbReference type="Gene3D" id="3.40.395.10">
    <property type="entry name" value="Adenoviral Proteinase, Chain A"/>
    <property type="match status" value="1"/>
</dbReference>
<reference evidence="2 3" key="1">
    <citation type="journal article" date="2017" name="Genome Biol.">
        <title>New reference genome sequences of hot pepper reveal the massive evolution of plant disease-resistance genes by retroduplication.</title>
        <authorList>
            <person name="Kim S."/>
            <person name="Park J."/>
            <person name="Yeom S.I."/>
            <person name="Kim Y.M."/>
            <person name="Seo E."/>
            <person name="Kim K.T."/>
            <person name="Kim M.S."/>
            <person name="Lee J.M."/>
            <person name="Cheong K."/>
            <person name="Shin H.S."/>
            <person name="Kim S.B."/>
            <person name="Han K."/>
            <person name="Lee J."/>
            <person name="Park M."/>
            <person name="Lee H.A."/>
            <person name="Lee H.Y."/>
            <person name="Lee Y."/>
            <person name="Oh S."/>
            <person name="Lee J.H."/>
            <person name="Choi E."/>
            <person name="Choi E."/>
            <person name="Lee S.E."/>
            <person name="Jeon J."/>
            <person name="Kim H."/>
            <person name="Choi G."/>
            <person name="Song H."/>
            <person name="Lee J."/>
            <person name="Lee S.C."/>
            <person name="Kwon J.K."/>
            <person name="Lee H.Y."/>
            <person name="Koo N."/>
            <person name="Hong Y."/>
            <person name="Kim R.W."/>
            <person name="Kang W.H."/>
            <person name="Huh J.H."/>
            <person name="Kang B.C."/>
            <person name="Yang T.J."/>
            <person name="Lee Y.H."/>
            <person name="Bennetzen J.L."/>
            <person name="Choi D."/>
        </authorList>
    </citation>
    <scope>NUCLEOTIDE SEQUENCE [LARGE SCALE GENOMIC DNA]</scope>
    <source>
        <strain evidence="3">cv. PBC81</strain>
    </source>
</reference>
<dbReference type="InterPro" id="IPR038765">
    <property type="entry name" value="Papain-like_cys_pep_sf"/>
</dbReference>
<evidence type="ECO:0000313" key="2">
    <source>
        <dbReference type="EMBL" id="PHT41634.1"/>
    </source>
</evidence>
<accession>A0A2G2W8S3</accession>